<dbReference type="Gene3D" id="3.30.300.210">
    <property type="entry name" value="Nutrient germinant receptor protein C, domain 3"/>
    <property type="match status" value="1"/>
</dbReference>
<evidence type="ECO:0000259" key="9">
    <source>
        <dbReference type="Pfam" id="PF25198"/>
    </source>
</evidence>
<protein>
    <submittedName>
        <fullName evidence="10">Ger(X)C family spore germination protein</fullName>
    </submittedName>
</protein>
<dbReference type="GO" id="GO:0016020">
    <property type="term" value="C:membrane"/>
    <property type="evidence" value="ECO:0007669"/>
    <property type="project" value="UniProtKB-SubCell"/>
</dbReference>
<dbReference type="RefSeq" id="WP_003156359.1">
    <property type="nucleotide sequence ID" value="NZ_AP028932.1"/>
</dbReference>
<reference evidence="10" key="1">
    <citation type="submission" date="2019-11" db="EMBL/GenBank/DDBJ databases">
        <title>Draft Genome Sequence of Plant Growth-Promoting Rhizosphere-Associated Bacteria.</title>
        <authorList>
            <person name="Vasilyev I.Y."/>
            <person name="Radchenko V."/>
            <person name="Ilnitskaya E.V."/>
        </authorList>
    </citation>
    <scope>NUCLEOTIDE SEQUENCE</scope>
    <source>
        <strain evidence="10">VRA_517_n</strain>
    </source>
</reference>
<evidence type="ECO:0000256" key="4">
    <source>
        <dbReference type="ARBA" id="ARBA00022729"/>
    </source>
</evidence>
<dbReference type="Pfam" id="PF25198">
    <property type="entry name" value="Spore_GerAC_N"/>
    <property type="match status" value="1"/>
</dbReference>
<gene>
    <name evidence="10" type="ORF">GKC39_13540</name>
</gene>
<dbReference type="AlphaFoldDB" id="A0A6A8LI42"/>
<comment type="subcellular location">
    <subcellularLocation>
        <location evidence="1">Membrane</location>
        <topology evidence="1">Lipid-anchor</topology>
    </subcellularLocation>
</comment>
<keyword evidence="3" id="KW-0309">Germination</keyword>
<comment type="similarity">
    <text evidence="2">Belongs to the GerABKC lipoprotein family.</text>
</comment>
<dbReference type="InterPro" id="IPR008844">
    <property type="entry name" value="Spore_GerAC-like"/>
</dbReference>
<dbReference type="Gene3D" id="6.20.190.10">
    <property type="entry name" value="Nutrient germinant receptor protein C, domain 1"/>
    <property type="match status" value="1"/>
</dbReference>
<keyword evidence="7" id="KW-0449">Lipoprotein</keyword>
<dbReference type="Pfam" id="PF05504">
    <property type="entry name" value="Spore_GerAC"/>
    <property type="match status" value="1"/>
</dbReference>
<dbReference type="PANTHER" id="PTHR35789">
    <property type="entry name" value="SPORE GERMINATION PROTEIN B3"/>
    <property type="match status" value="1"/>
</dbReference>
<comment type="caution">
    <text evidence="10">The sequence shown here is derived from an EMBL/GenBank/DDBJ whole genome shotgun (WGS) entry which is preliminary data.</text>
</comment>
<keyword evidence="6" id="KW-0564">Palmitate</keyword>
<dbReference type="EMBL" id="WKKV01000006">
    <property type="protein sequence ID" value="MSE03086.1"/>
    <property type="molecule type" value="Genomic_DNA"/>
</dbReference>
<sequence>MKRRKWILILCTMVSLMFVSGCWDKRELTDLAVISAIGIDRTETGKYVLHLQIINPGNVAGGLQGGGAGDRPPVSVYSVSGDNMTEALRKGSMKVSRRLYFAHTNLVVFSEKLAKEEGLSFILDNLDRDTEFRTTATAVIAHNCKAEDIIKVLTPIDKIPSNKVNKTLSFTQEQYGRVIKTSLQDVLIDLASPAGSPFIPGYEMHGDDKAGPTMENTQTTEPKAVLSADGLAVFKKDGRLDYWIEDDDSVGAVWLLNRIKHTFINADWKNVKHAISLQVTRQNTKVTATFPNGKPHIHVHAQVEGLVDAVRYPFHLSDPQVLMTMQKALSVQLDKDITKSIEDIKARKNDFVGFGDLIYRKHPDKWKKFKGKWDEEYFPNLPVDVKTEVIIRRTGLRNNPLSDKLEHD</sequence>
<dbReference type="PANTHER" id="PTHR35789:SF1">
    <property type="entry name" value="SPORE GERMINATION PROTEIN B3"/>
    <property type="match status" value="1"/>
</dbReference>
<name>A0A6A8LI42_BACVE</name>
<feature type="domain" description="Spore germination GerAC-like C-terminal" evidence="8">
    <location>
        <begin position="229"/>
        <end position="395"/>
    </location>
</feature>
<dbReference type="InterPro" id="IPR038501">
    <property type="entry name" value="Spore_GerAC_C_sf"/>
</dbReference>
<proteinExistence type="inferred from homology"/>
<dbReference type="PROSITE" id="PS51257">
    <property type="entry name" value="PROKAR_LIPOPROTEIN"/>
    <property type="match status" value="1"/>
</dbReference>
<organism evidence="10">
    <name type="scientific">Bacillus velezensis</name>
    <dbReference type="NCBI Taxonomy" id="492670"/>
    <lineage>
        <taxon>Bacteria</taxon>
        <taxon>Bacillati</taxon>
        <taxon>Bacillota</taxon>
        <taxon>Bacilli</taxon>
        <taxon>Bacillales</taxon>
        <taxon>Bacillaceae</taxon>
        <taxon>Bacillus</taxon>
        <taxon>Bacillus amyloliquefaciens group</taxon>
    </lineage>
</organism>
<evidence type="ECO:0000256" key="2">
    <source>
        <dbReference type="ARBA" id="ARBA00007886"/>
    </source>
</evidence>
<keyword evidence="5" id="KW-0472">Membrane</keyword>
<evidence type="ECO:0000256" key="1">
    <source>
        <dbReference type="ARBA" id="ARBA00004635"/>
    </source>
</evidence>
<evidence type="ECO:0000256" key="6">
    <source>
        <dbReference type="ARBA" id="ARBA00023139"/>
    </source>
</evidence>
<evidence type="ECO:0000256" key="5">
    <source>
        <dbReference type="ARBA" id="ARBA00023136"/>
    </source>
</evidence>
<dbReference type="InterPro" id="IPR046953">
    <property type="entry name" value="Spore_GerAC-like_C"/>
</dbReference>
<dbReference type="GO" id="GO:0009847">
    <property type="term" value="P:spore germination"/>
    <property type="evidence" value="ECO:0007669"/>
    <property type="project" value="InterPro"/>
</dbReference>
<evidence type="ECO:0000256" key="7">
    <source>
        <dbReference type="ARBA" id="ARBA00023288"/>
    </source>
</evidence>
<accession>A0A6A8LI42</accession>
<evidence type="ECO:0000259" key="8">
    <source>
        <dbReference type="Pfam" id="PF05504"/>
    </source>
</evidence>
<evidence type="ECO:0000313" key="10">
    <source>
        <dbReference type="EMBL" id="MSE03086.1"/>
    </source>
</evidence>
<dbReference type="InterPro" id="IPR057336">
    <property type="entry name" value="GerAC_N"/>
</dbReference>
<dbReference type="NCBIfam" id="TIGR02887">
    <property type="entry name" value="spore_ger_x_C"/>
    <property type="match status" value="1"/>
</dbReference>
<evidence type="ECO:0000256" key="3">
    <source>
        <dbReference type="ARBA" id="ARBA00022544"/>
    </source>
</evidence>
<keyword evidence="4" id="KW-0732">Signal</keyword>
<feature type="domain" description="Spore germination protein N-terminal" evidence="9">
    <location>
        <begin position="24"/>
        <end position="201"/>
    </location>
</feature>